<organism evidence="1 2">
    <name type="scientific">Pseudochrobactrum asaccharolyticum</name>
    <dbReference type="NCBI Taxonomy" id="354351"/>
    <lineage>
        <taxon>Bacteria</taxon>
        <taxon>Pseudomonadati</taxon>
        <taxon>Pseudomonadota</taxon>
        <taxon>Alphaproteobacteria</taxon>
        <taxon>Hyphomicrobiales</taxon>
        <taxon>Brucellaceae</taxon>
        <taxon>Pseudochrobactrum</taxon>
    </lineage>
</organism>
<dbReference type="Proteomes" id="UP000252893">
    <property type="component" value="Unassembled WGS sequence"/>
</dbReference>
<comment type="caution">
    <text evidence="1">The sequence shown here is derived from an EMBL/GenBank/DDBJ whole genome shotgun (WGS) entry which is preliminary data.</text>
</comment>
<keyword evidence="2" id="KW-1185">Reference proteome</keyword>
<gene>
    <name evidence="1" type="ORF">DFR47_10892</name>
</gene>
<dbReference type="EMBL" id="QNRH01000008">
    <property type="protein sequence ID" value="RBO91948.1"/>
    <property type="molecule type" value="Genomic_DNA"/>
</dbReference>
<proteinExistence type="predicted"/>
<accession>A0A366DRV7</accession>
<name>A0A366DRV7_9HYPH</name>
<protein>
    <submittedName>
        <fullName evidence="1">Uncharacterized protein</fullName>
    </submittedName>
</protein>
<evidence type="ECO:0000313" key="1">
    <source>
        <dbReference type="EMBL" id="RBO91948.1"/>
    </source>
</evidence>
<reference evidence="1 2" key="1">
    <citation type="submission" date="2018-06" db="EMBL/GenBank/DDBJ databases">
        <title>Genomic Encyclopedia of Type Strains, Phase IV (KMG-IV): sequencing the most valuable type-strain genomes for metagenomic binning, comparative biology and taxonomic classification.</title>
        <authorList>
            <person name="Goeker M."/>
        </authorList>
    </citation>
    <scope>NUCLEOTIDE SEQUENCE [LARGE SCALE GENOMIC DNA]</scope>
    <source>
        <strain evidence="1 2">DSM 25619</strain>
    </source>
</reference>
<dbReference type="AlphaFoldDB" id="A0A366DRV7"/>
<sequence>MKQSDQSERLTIYADTIINSIAGQIRAVRREFKL</sequence>
<evidence type="ECO:0000313" key="2">
    <source>
        <dbReference type="Proteomes" id="UP000252893"/>
    </source>
</evidence>